<dbReference type="EMBL" id="CP023747">
    <property type="protein sequence ID" value="QEV42571.1"/>
    <property type="molecule type" value="Genomic_DNA"/>
</dbReference>
<dbReference type="GO" id="GO:0016874">
    <property type="term" value="F:ligase activity"/>
    <property type="evidence" value="ECO:0007669"/>
    <property type="project" value="UniProtKB-KW"/>
</dbReference>
<protein>
    <submittedName>
        <fullName evidence="6">Glutathionylspermidine synthase family protein</fullName>
    </submittedName>
</protein>
<dbReference type="InterPro" id="IPR016185">
    <property type="entry name" value="PreATP-grasp_dom_sf"/>
</dbReference>
<keyword evidence="4" id="KW-0067">ATP-binding</keyword>
<evidence type="ECO:0000256" key="1">
    <source>
        <dbReference type="ARBA" id="ARBA00022598"/>
    </source>
</evidence>
<dbReference type="RefSeq" id="WP_052454420.1">
    <property type="nucleotide sequence ID" value="NZ_CP009313.1"/>
</dbReference>
<evidence type="ECO:0000313" key="7">
    <source>
        <dbReference type="Proteomes" id="UP000325763"/>
    </source>
</evidence>
<reference evidence="6 7" key="1">
    <citation type="submission" date="2017-09" db="EMBL/GenBank/DDBJ databases">
        <title>Streptomyces genome completion.</title>
        <authorList>
            <person name="Lee N."/>
            <person name="Cho B.-K."/>
        </authorList>
    </citation>
    <scope>NUCLEOTIDE SEQUENCE [LARGE SCALE GENOMIC DNA]</scope>
    <source>
        <strain evidence="6 7">ATCC 14899</strain>
    </source>
</reference>
<dbReference type="OrthoDB" id="9765517at2"/>
<evidence type="ECO:0000313" key="6">
    <source>
        <dbReference type="EMBL" id="QEV42571.1"/>
    </source>
</evidence>
<accession>A0A5P2WCL1</accession>
<dbReference type="SUPFAM" id="SSF52440">
    <property type="entry name" value="PreATP-grasp domain"/>
    <property type="match status" value="1"/>
</dbReference>
<dbReference type="GO" id="GO:0005524">
    <property type="term" value="F:ATP binding"/>
    <property type="evidence" value="ECO:0007669"/>
    <property type="project" value="UniProtKB-KW"/>
</dbReference>
<dbReference type="KEGG" id="snq:CP978_32135"/>
<name>A0A5P2WCL1_9ACTN</name>
<keyword evidence="3" id="KW-0547">Nucleotide-binding</keyword>
<evidence type="ECO:0000256" key="2">
    <source>
        <dbReference type="ARBA" id="ARBA00022723"/>
    </source>
</evidence>
<dbReference type="GO" id="GO:0046872">
    <property type="term" value="F:metal ion binding"/>
    <property type="evidence" value="ECO:0007669"/>
    <property type="project" value="UniProtKB-KW"/>
</dbReference>
<keyword evidence="1" id="KW-0436">Ligase</keyword>
<dbReference type="SUPFAM" id="SSF56059">
    <property type="entry name" value="Glutathione synthetase ATP-binding domain-like"/>
    <property type="match status" value="1"/>
</dbReference>
<proteinExistence type="predicted"/>
<keyword evidence="2" id="KW-0479">Metal-binding</keyword>
<dbReference type="Gene3D" id="3.30.1490.330">
    <property type="match status" value="1"/>
</dbReference>
<sequence length="399" mass="45109">MRREPRTPRPGWERKVVESGLPFHTVALPGGGTRPYWNESAAYVLTSAEVEYLEDVTEELHGMCVAAARHILDRGDTARLGIHPDWVEPMRETLQDDAPSIYGRFDFAWDGTGDAKMYEYNGDVPAALLEAAVVQWEWIEDVHPERDQFNTIHERLVKAWQELTPRLGHQVHFAHSADEPDEDIITAAYLRDTATEAGLATVGLTMEDVGWHTGLERFVDVDDAPIDSCFKMYPWDWAFESGYAEQLRRAPQSTRWLEPMWKALLSTKGLLAVLWEMYPGHPNLLPSSLDGPHGLDEWVAKPLWGWEGASIKVHTHERSFEQAGPFGDGPYLWQQWHRPPSFDGNHMVIGSWVIGGRPAGIGIRESDGVVTDGTARFVPHLIDAPRSSPEQVAEWLRDH</sequence>
<evidence type="ECO:0000256" key="4">
    <source>
        <dbReference type="ARBA" id="ARBA00022840"/>
    </source>
</evidence>
<dbReference type="InterPro" id="IPR005494">
    <property type="entry name" value="GSPS_pre-ATP-grasp-like_dom"/>
</dbReference>
<dbReference type="AlphaFoldDB" id="A0A5P2WCL1"/>
<evidence type="ECO:0000256" key="3">
    <source>
        <dbReference type="ARBA" id="ARBA00022741"/>
    </source>
</evidence>
<organism evidence="6 7">
    <name type="scientific">Streptomyces nodosus</name>
    <dbReference type="NCBI Taxonomy" id="40318"/>
    <lineage>
        <taxon>Bacteria</taxon>
        <taxon>Bacillati</taxon>
        <taxon>Actinomycetota</taxon>
        <taxon>Actinomycetes</taxon>
        <taxon>Kitasatosporales</taxon>
        <taxon>Streptomycetaceae</taxon>
        <taxon>Streptomyces</taxon>
    </lineage>
</organism>
<dbReference type="Pfam" id="PF03738">
    <property type="entry name" value="GSP_synth"/>
    <property type="match status" value="1"/>
</dbReference>
<evidence type="ECO:0000256" key="5">
    <source>
        <dbReference type="ARBA" id="ARBA00022842"/>
    </source>
</evidence>
<gene>
    <name evidence="6" type="ORF">CP978_32135</name>
</gene>
<dbReference type="Proteomes" id="UP000325763">
    <property type="component" value="Chromosome"/>
</dbReference>
<keyword evidence="5" id="KW-0460">Magnesium</keyword>